<reference evidence="3" key="1">
    <citation type="submission" date="2022-11" db="EMBL/GenBank/DDBJ databases">
        <authorList>
            <person name="Petersen C."/>
        </authorList>
    </citation>
    <scope>NUCLEOTIDE SEQUENCE</scope>
    <source>
        <strain evidence="3">IBT 23319</strain>
    </source>
</reference>
<feature type="region of interest" description="Disordered" evidence="1">
    <location>
        <begin position="111"/>
        <end position="215"/>
    </location>
</feature>
<evidence type="ECO:0000313" key="4">
    <source>
        <dbReference type="Proteomes" id="UP001147733"/>
    </source>
</evidence>
<dbReference type="RefSeq" id="XP_056496787.1">
    <property type="nucleotide sequence ID" value="XM_056649656.1"/>
</dbReference>
<dbReference type="EMBL" id="JAPQKT010000009">
    <property type="protein sequence ID" value="KAJ5221864.1"/>
    <property type="molecule type" value="Genomic_DNA"/>
</dbReference>
<dbReference type="PANTHER" id="PTHR14689:SF0">
    <property type="entry name" value="COILED-COIL DOMAIN-CONTAINING PROTEIN 82"/>
    <property type="match status" value="1"/>
</dbReference>
<proteinExistence type="predicted"/>
<evidence type="ECO:0000259" key="2">
    <source>
        <dbReference type="Pfam" id="PF13926"/>
    </source>
</evidence>
<dbReference type="AlphaFoldDB" id="A0A9W9NKT7"/>
<evidence type="ECO:0000313" key="3">
    <source>
        <dbReference type="EMBL" id="KAJ5221864.1"/>
    </source>
</evidence>
<dbReference type="OrthoDB" id="21499at2759"/>
<feature type="compositionally biased region" description="Acidic residues" evidence="1">
    <location>
        <begin position="134"/>
        <end position="145"/>
    </location>
</feature>
<dbReference type="Proteomes" id="UP001147733">
    <property type="component" value="Unassembled WGS sequence"/>
</dbReference>
<dbReference type="GO" id="GO:0005634">
    <property type="term" value="C:nucleus"/>
    <property type="evidence" value="ECO:0007669"/>
    <property type="project" value="TreeGrafter"/>
</dbReference>
<gene>
    <name evidence="3" type="ORF">N7469_010751</name>
</gene>
<feature type="compositionally biased region" description="Basic and acidic residues" evidence="1">
    <location>
        <begin position="441"/>
        <end position="452"/>
    </location>
</feature>
<feature type="region of interest" description="Disordered" evidence="1">
    <location>
        <begin position="424"/>
        <end position="452"/>
    </location>
</feature>
<reference evidence="3" key="2">
    <citation type="journal article" date="2023" name="IMA Fungus">
        <title>Comparative genomic study of the Penicillium genus elucidates a diverse pangenome and 15 lateral gene transfer events.</title>
        <authorList>
            <person name="Petersen C."/>
            <person name="Sorensen T."/>
            <person name="Nielsen M.R."/>
            <person name="Sondergaard T.E."/>
            <person name="Sorensen J.L."/>
            <person name="Fitzpatrick D.A."/>
            <person name="Frisvad J.C."/>
            <person name="Nielsen K.L."/>
        </authorList>
    </citation>
    <scope>NUCLEOTIDE SEQUENCE</scope>
    <source>
        <strain evidence="3">IBT 23319</strain>
    </source>
</reference>
<feature type="region of interest" description="Disordered" evidence="1">
    <location>
        <begin position="1"/>
        <end position="68"/>
    </location>
</feature>
<dbReference type="Pfam" id="PF13926">
    <property type="entry name" value="DUF4211"/>
    <property type="match status" value="1"/>
</dbReference>
<dbReference type="GeneID" id="81388823"/>
<feature type="compositionally biased region" description="Acidic residues" evidence="1">
    <location>
        <begin position="424"/>
        <end position="440"/>
    </location>
</feature>
<keyword evidence="4" id="KW-1185">Reference proteome</keyword>
<dbReference type="InterPro" id="IPR025451">
    <property type="entry name" value="DUF4211"/>
</dbReference>
<dbReference type="PANTHER" id="PTHR14689">
    <property type="entry name" value="PHORBOL-ESTER_DAG-TYPE DOMAIN-CONTAINING PROTEIN"/>
    <property type="match status" value="1"/>
</dbReference>
<feature type="compositionally biased region" description="Basic residues" evidence="1">
    <location>
        <begin position="1"/>
        <end position="11"/>
    </location>
</feature>
<feature type="domain" description="DUF4211" evidence="2">
    <location>
        <begin position="291"/>
        <end position="423"/>
    </location>
</feature>
<evidence type="ECO:0000256" key="1">
    <source>
        <dbReference type="SAM" id="MobiDB-lite"/>
    </source>
</evidence>
<protein>
    <recommendedName>
        <fullName evidence="2">DUF4211 domain-containing protein</fullName>
    </recommendedName>
</protein>
<sequence length="554" mass="62781">MMPRPSKKKQARLAFAPTTMTASSGDGNGSDHGSDRHARLSYGHPSMAAVRSQGSRIGGSEPTKRQKPIEQMLEVKVKTPKRAKQSSMMINLCLHLAMTLELISVKAQLPPEDSSEDEIIVTSAHKRKRPTVTESDEPEEPEGLDMETPRARRLKRKKGDRLPVVLSDSDEPVASSPAKRLRRGPKADTPGTPRASTSKDQDEIDEDVKDLQDSVVKKSRTRGYIAGSAKDQRLKHLEALRRKRAGITEDSDSDANSEDRGEQGDPAIEISDDDYDAPYNEDEDLDQYDNDFVLEDDNATLGVPTELPFEFTRHAYKKMKEYFEDVVCWMVHNCIDPAFPRSDPMYEMAFNKVEDEVKGRTGSQFMSSAWDVNFRRALLARPNLEITAFPTELGHSCDACKRSGHPASSELRFSGKAYSLETLEPIEDDSETDGNDESSDEERGVDRDRDGHVLPDDGRSFYLGKTCKANAQSAHTLYHWRFHLNEWVVDYLTRMGHMKDEEVLRRSKLKQKYKTRNAIDVITNMKNTNEIEKLWRDFHTILKAAREDQKIGRF</sequence>
<feature type="compositionally biased region" description="Acidic residues" evidence="1">
    <location>
        <begin position="270"/>
        <end position="282"/>
    </location>
</feature>
<name>A0A9W9NKT7_PENCI</name>
<accession>A0A9W9NKT7</accession>
<comment type="caution">
    <text evidence="3">The sequence shown here is derived from an EMBL/GenBank/DDBJ whole genome shotgun (WGS) entry which is preliminary data.</text>
</comment>
<feature type="region of interest" description="Disordered" evidence="1">
    <location>
        <begin position="242"/>
        <end position="282"/>
    </location>
</feature>
<organism evidence="3 4">
    <name type="scientific">Penicillium citrinum</name>
    <dbReference type="NCBI Taxonomy" id="5077"/>
    <lineage>
        <taxon>Eukaryota</taxon>
        <taxon>Fungi</taxon>
        <taxon>Dikarya</taxon>
        <taxon>Ascomycota</taxon>
        <taxon>Pezizomycotina</taxon>
        <taxon>Eurotiomycetes</taxon>
        <taxon>Eurotiomycetidae</taxon>
        <taxon>Eurotiales</taxon>
        <taxon>Aspergillaceae</taxon>
        <taxon>Penicillium</taxon>
    </lineage>
</organism>